<sequence>MFLKGGQEVEKKYLIVDQAILPEFFAKVLRAKELLASGAAKNVSAAAKMVDLSRSAFYKYKDSVFDFENAKSIVTVKAVLLDETGALQALLSELSASGASIVTINQSAPENGTAVVSVTLRTDSMPMPIDDVLLSIQNQRTVVSVRRTVKEM</sequence>
<name>A0A645CTB6_9ZZZZ</name>
<dbReference type="SUPFAM" id="SSF55021">
    <property type="entry name" value="ACT-like"/>
    <property type="match status" value="1"/>
</dbReference>
<dbReference type="NCBIfam" id="NF003361">
    <property type="entry name" value="PRK04435.1"/>
    <property type="match status" value="1"/>
</dbReference>
<feature type="domain" description="ACT" evidence="1">
    <location>
        <begin position="75"/>
        <end position="150"/>
    </location>
</feature>
<dbReference type="PROSITE" id="PS51671">
    <property type="entry name" value="ACT"/>
    <property type="match status" value="1"/>
</dbReference>
<dbReference type="AlphaFoldDB" id="A0A645CTB6"/>
<organism evidence="2">
    <name type="scientific">bioreactor metagenome</name>
    <dbReference type="NCBI Taxonomy" id="1076179"/>
    <lineage>
        <taxon>unclassified sequences</taxon>
        <taxon>metagenomes</taxon>
        <taxon>ecological metagenomes</taxon>
    </lineage>
</organism>
<comment type="caution">
    <text evidence="2">The sequence shown here is derived from an EMBL/GenBank/DDBJ whole genome shotgun (WGS) entry which is preliminary data.</text>
</comment>
<evidence type="ECO:0000313" key="2">
    <source>
        <dbReference type="EMBL" id="MPM80350.1"/>
    </source>
</evidence>
<accession>A0A645CTB6</accession>
<evidence type="ECO:0000259" key="1">
    <source>
        <dbReference type="PROSITE" id="PS51671"/>
    </source>
</evidence>
<dbReference type="EMBL" id="VSSQ01029989">
    <property type="protein sequence ID" value="MPM80350.1"/>
    <property type="molecule type" value="Genomic_DNA"/>
</dbReference>
<dbReference type="InterPro" id="IPR045865">
    <property type="entry name" value="ACT-like_dom_sf"/>
</dbReference>
<protein>
    <recommendedName>
        <fullName evidence="1">ACT domain-containing protein</fullName>
    </recommendedName>
</protein>
<reference evidence="2" key="1">
    <citation type="submission" date="2019-08" db="EMBL/GenBank/DDBJ databases">
        <authorList>
            <person name="Kucharzyk K."/>
            <person name="Murdoch R.W."/>
            <person name="Higgins S."/>
            <person name="Loffler F."/>
        </authorList>
    </citation>
    <scope>NUCLEOTIDE SEQUENCE</scope>
</reference>
<proteinExistence type="predicted"/>
<gene>
    <name evidence="2" type="ORF">SDC9_127397</name>
</gene>
<dbReference type="InterPro" id="IPR002912">
    <property type="entry name" value="ACT_dom"/>
</dbReference>